<feature type="domain" description="HTH araC/xylS-type" evidence="4">
    <location>
        <begin position="227"/>
        <end position="325"/>
    </location>
</feature>
<keyword evidence="2" id="KW-0238">DNA-binding</keyword>
<dbReference type="InterPro" id="IPR018060">
    <property type="entry name" value="HTH_AraC"/>
</dbReference>
<evidence type="ECO:0000256" key="3">
    <source>
        <dbReference type="ARBA" id="ARBA00023163"/>
    </source>
</evidence>
<dbReference type="PROSITE" id="PS01124">
    <property type="entry name" value="HTH_ARAC_FAMILY_2"/>
    <property type="match status" value="1"/>
</dbReference>
<name>A0A127JUG7_9BURK</name>
<reference evidence="5 6" key="1">
    <citation type="journal article" date="2014" name="Int. J. Syst. Evol. Microbiol.">
        <title>Ramlibacter solisilvae sp. nov., isolated from forest soil, and emended description of the genus Ramlibacter.</title>
        <authorList>
            <person name="Lee H.J."/>
            <person name="Lee S.H."/>
            <person name="Lee S.S."/>
            <person name="Lee J.S."/>
            <person name="Kim Y."/>
            <person name="Kim S.C."/>
            <person name="Jeon C.O."/>
        </authorList>
    </citation>
    <scope>NUCLEOTIDE SEQUENCE [LARGE SCALE GENOMIC DNA]</scope>
    <source>
        <strain evidence="5 6">5-10</strain>
    </source>
</reference>
<gene>
    <name evidence="5" type="ORF">UC35_13075</name>
</gene>
<dbReference type="Gene3D" id="1.10.10.60">
    <property type="entry name" value="Homeodomain-like"/>
    <property type="match status" value="1"/>
</dbReference>
<dbReference type="EMBL" id="CP010951">
    <property type="protein sequence ID" value="AMO23647.1"/>
    <property type="molecule type" value="Genomic_DNA"/>
</dbReference>
<keyword evidence="1" id="KW-0805">Transcription regulation</keyword>
<dbReference type="Pfam" id="PF12833">
    <property type="entry name" value="HTH_18"/>
    <property type="match status" value="1"/>
</dbReference>
<dbReference type="RefSeq" id="WP_061500365.1">
    <property type="nucleotide sequence ID" value="NZ_CP010951.1"/>
</dbReference>
<dbReference type="InterPro" id="IPR053142">
    <property type="entry name" value="PchR_regulatory_protein"/>
</dbReference>
<dbReference type="SMART" id="SM00342">
    <property type="entry name" value="HTH_ARAC"/>
    <property type="match status" value="1"/>
</dbReference>
<dbReference type="PANTHER" id="PTHR47893:SF1">
    <property type="entry name" value="REGULATORY PROTEIN PCHR"/>
    <property type="match status" value="1"/>
</dbReference>
<organism evidence="5 6">
    <name type="scientific">Ramlibacter tataouinensis</name>
    <dbReference type="NCBI Taxonomy" id="94132"/>
    <lineage>
        <taxon>Bacteria</taxon>
        <taxon>Pseudomonadati</taxon>
        <taxon>Pseudomonadota</taxon>
        <taxon>Betaproteobacteria</taxon>
        <taxon>Burkholderiales</taxon>
        <taxon>Comamonadaceae</taxon>
        <taxon>Ramlibacter</taxon>
    </lineage>
</organism>
<proteinExistence type="predicted"/>
<evidence type="ECO:0000313" key="6">
    <source>
        <dbReference type="Proteomes" id="UP000070433"/>
    </source>
</evidence>
<keyword evidence="6" id="KW-1185">Reference proteome</keyword>
<dbReference type="InterPro" id="IPR018062">
    <property type="entry name" value="HTH_AraC-typ_CS"/>
</dbReference>
<dbReference type="SUPFAM" id="SSF46689">
    <property type="entry name" value="Homeodomain-like"/>
    <property type="match status" value="2"/>
</dbReference>
<evidence type="ECO:0000256" key="2">
    <source>
        <dbReference type="ARBA" id="ARBA00023125"/>
    </source>
</evidence>
<dbReference type="OrthoDB" id="9816011at2"/>
<dbReference type="Proteomes" id="UP000070433">
    <property type="component" value="Chromosome"/>
</dbReference>
<evidence type="ECO:0000256" key="1">
    <source>
        <dbReference type="ARBA" id="ARBA00023015"/>
    </source>
</evidence>
<sequence>MVEHLLKFSERALRQLPESLSSGSTRFYDLGQLGAGGGTMTSYLTKSAIVSLVDARFDREITYQAEATSDLLLVRAAVSTNCSYEPRGTAPWVFRIPEITVSTIPRGTPMNVRIGAGRHQCAITVLMQPRALFEHYGVVADDLPPPLQRFIEDGRDVPAMEATLPMRPEIAALVEDLRHSRLTGGLRQMQIEGRAAELLALVASTWKARFSSGQSFGLRGRDAELLANARRILLDRCTQPPKLQELASELGTNRTKINQLFRSCIGVTPQEYTLHRRIERAQALIVEGKLNVGQVSDAVGYQHQSSFTTAFREVTGMSPREFAAQVRMRTDESQPALH</sequence>
<dbReference type="PANTHER" id="PTHR47893">
    <property type="entry name" value="REGULATORY PROTEIN PCHR"/>
    <property type="match status" value="1"/>
</dbReference>
<dbReference type="GO" id="GO:0003700">
    <property type="term" value="F:DNA-binding transcription factor activity"/>
    <property type="evidence" value="ECO:0007669"/>
    <property type="project" value="InterPro"/>
</dbReference>
<evidence type="ECO:0000259" key="4">
    <source>
        <dbReference type="PROSITE" id="PS01124"/>
    </source>
</evidence>
<dbReference type="InterPro" id="IPR009057">
    <property type="entry name" value="Homeodomain-like_sf"/>
</dbReference>
<keyword evidence="3" id="KW-0804">Transcription</keyword>
<dbReference type="PROSITE" id="PS00041">
    <property type="entry name" value="HTH_ARAC_FAMILY_1"/>
    <property type="match status" value="1"/>
</dbReference>
<dbReference type="AlphaFoldDB" id="A0A127JUG7"/>
<dbReference type="GO" id="GO:0043565">
    <property type="term" value="F:sequence-specific DNA binding"/>
    <property type="evidence" value="ECO:0007669"/>
    <property type="project" value="InterPro"/>
</dbReference>
<accession>A0A127JUG7</accession>
<evidence type="ECO:0000313" key="5">
    <source>
        <dbReference type="EMBL" id="AMO23647.1"/>
    </source>
</evidence>
<protein>
    <recommendedName>
        <fullName evidence="4">HTH araC/xylS-type domain-containing protein</fullName>
    </recommendedName>
</protein>